<organism evidence="1">
    <name type="scientific">marine sediment metagenome</name>
    <dbReference type="NCBI Taxonomy" id="412755"/>
    <lineage>
        <taxon>unclassified sequences</taxon>
        <taxon>metagenomes</taxon>
        <taxon>ecological metagenomes</taxon>
    </lineage>
</organism>
<evidence type="ECO:0000313" key="1">
    <source>
        <dbReference type="EMBL" id="KKL74273.1"/>
    </source>
</evidence>
<dbReference type="AlphaFoldDB" id="A0A0F9EJM4"/>
<protein>
    <submittedName>
        <fullName evidence="1">Uncharacterized protein</fullName>
    </submittedName>
</protein>
<sequence>MENKTVKIDLSLVSTSEYKCPKCQEVLIKHEFFPKHADVYSMYCKNVACPIKRIKIFTVG</sequence>
<reference evidence="1" key="1">
    <citation type="journal article" date="2015" name="Nature">
        <title>Complex archaea that bridge the gap between prokaryotes and eukaryotes.</title>
        <authorList>
            <person name="Spang A."/>
            <person name="Saw J.H."/>
            <person name="Jorgensen S.L."/>
            <person name="Zaremba-Niedzwiedzka K."/>
            <person name="Martijn J."/>
            <person name="Lind A.E."/>
            <person name="van Eijk R."/>
            <person name="Schleper C."/>
            <person name="Guy L."/>
            <person name="Ettema T.J."/>
        </authorList>
    </citation>
    <scope>NUCLEOTIDE SEQUENCE</scope>
</reference>
<name>A0A0F9EJM4_9ZZZZ</name>
<gene>
    <name evidence="1" type="ORF">LCGC14_2066510</name>
</gene>
<comment type="caution">
    <text evidence="1">The sequence shown here is derived from an EMBL/GenBank/DDBJ whole genome shotgun (WGS) entry which is preliminary data.</text>
</comment>
<dbReference type="EMBL" id="LAZR01024709">
    <property type="protein sequence ID" value="KKL74273.1"/>
    <property type="molecule type" value="Genomic_DNA"/>
</dbReference>
<accession>A0A0F9EJM4</accession>
<proteinExistence type="predicted"/>